<dbReference type="PROSITE" id="PS51257">
    <property type="entry name" value="PROKAR_LIPOPROTEIN"/>
    <property type="match status" value="1"/>
</dbReference>
<accession>A0A7Y8DTQ9</accession>
<reference evidence="1 2" key="1">
    <citation type="submission" date="2020-04" db="EMBL/GenBank/DDBJ databases">
        <title>Molecular characterization of pseudomonads from Agaricus bisporus reveal novel blotch 2 pathogens in Western Europe.</title>
        <authorList>
            <person name="Taparia T."/>
            <person name="Krijger M."/>
            <person name="Haynes E."/>
            <person name="Elpinstone J.G."/>
            <person name="Noble R."/>
            <person name="Van Der Wolf J."/>
        </authorList>
    </citation>
    <scope>NUCLEOTIDE SEQUENCE [LARGE SCALE GENOMIC DNA]</scope>
    <source>
        <strain evidence="1 2">IPO3746</strain>
    </source>
</reference>
<dbReference type="Proteomes" id="UP000549134">
    <property type="component" value="Unassembled WGS sequence"/>
</dbReference>
<sequence>MTPAQRLAGLALLILVLMACAGGAAWQVQDWRYEKQLADRDAEQAIAKERAVIAAREEEQRRQVAVNEAGSYAREQNKAAAVDASNADTAGVRLHIEAGKLAAAACGDPGATHRGASAISAAMVLSDLLQRADKRAGELAAAYDRAKIAGLSCEHAYRVIREGSAGSQAR</sequence>
<name>A0A7Y8DTQ9_PSETO</name>
<dbReference type="AlphaFoldDB" id="A0A7Y8DTQ9"/>
<gene>
    <name evidence="1" type="ORF">HX787_27410</name>
</gene>
<dbReference type="RefSeq" id="WP_080520050.1">
    <property type="nucleotide sequence ID" value="NZ_CP020369.1"/>
</dbReference>
<proteinExistence type="predicted"/>
<comment type="caution">
    <text evidence="1">The sequence shown here is derived from an EMBL/GenBank/DDBJ whole genome shotgun (WGS) entry which is preliminary data.</text>
</comment>
<dbReference type="InterPro" id="IPR019659">
    <property type="entry name" value="DUF2514"/>
</dbReference>
<organism evidence="1 2">
    <name type="scientific">Pseudomonas tolaasii</name>
    <dbReference type="NCBI Taxonomy" id="29442"/>
    <lineage>
        <taxon>Bacteria</taxon>
        <taxon>Pseudomonadati</taxon>
        <taxon>Pseudomonadota</taxon>
        <taxon>Gammaproteobacteria</taxon>
        <taxon>Pseudomonadales</taxon>
        <taxon>Pseudomonadaceae</taxon>
        <taxon>Pseudomonas</taxon>
    </lineage>
</organism>
<evidence type="ECO:0000313" key="1">
    <source>
        <dbReference type="EMBL" id="NWD39592.1"/>
    </source>
</evidence>
<evidence type="ECO:0000313" key="2">
    <source>
        <dbReference type="Proteomes" id="UP000549134"/>
    </source>
</evidence>
<dbReference type="GeneID" id="55847269"/>
<dbReference type="EMBL" id="JACAQK010000027">
    <property type="protein sequence ID" value="NWD39592.1"/>
    <property type="molecule type" value="Genomic_DNA"/>
</dbReference>
<dbReference type="Pfam" id="PF10721">
    <property type="entry name" value="DUF2514"/>
    <property type="match status" value="1"/>
</dbReference>
<protein>
    <submittedName>
        <fullName evidence="1">DUF2514 family protein</fullName>
    </submittedName>
</protein>